<evidence type="ECO:0000259" key="4">
    <source>
        <dbReference type="PROSITE" id="PS51286"/>
    </source>
</evidence>
<dbReference type="GeneID" id="107122077"/>
<dbReference type="PROSITE" id="PS51286">
    <property type="entry name" value="RAP"/>
    <property type="match status" value="1"/>
</dbReference>
<dbReference type="Pfam" id="PF08373">
    <property type="entry name" value="RAP"/>
    <property type="match status" value="1"/>
</dbReference>
<feature type="region of interest" description="Disordered" evidence="3">
    <location>
        <begin position="682"/>
        <end position="704"/>
    </location>
</feature>
<accession>A0ABM1L3Q6</accession>
<comment type="subcellular location">
    <subcellularLocation>
        <location evidence="1">Mitochondrion</location>
    </subcellularLocation>
</comment>
<dbReference type="Pfam" id="PF08368">
    <property type="entry name" value="FAST_2"/>
    <property type="match status" value="1"/>
</dbReference>
<keyword evidence="2" id="KW-0496">Mitochondrion</keyword>
<organism evidence="5 6">
    <name type="scientific">Gekko japonicus</name>
    <name type="common">Schlegel's Japanese gecko</name>
    <dbReference type="NCBI Taxonomy" id="146911"/>
    <lineage>
        <taxon>Eukaryota</taxon>
        <taxon>Metazoa</taxon>
        <taxon>Chordata</taxon>
        <taxon>Craniata</taxon>
        <taxon>Vertebrata</taxon>
        <taxon>Euteleostomi</taxon>
        <taxon>Lepidosauria</taxon>
        <taxon>Squamata</taxon>
        <taxon>Bifurcata</taxon>
        <taxon>Gekkota</taxon>
        <taxon>Gekkonidae</taxon>
        <taxon>Gekkoninae</taxon>
        <taxon>Gekko</taxon>
    </lineage>
</organism>
<feature type="region of interest" description="Disordered" evidence="3">
    <location>
        <begin position="79"/>
        <end position="100"/>
    </location>
</feature>
<keyword evidence="6" id="KW-0418">Kinase</keyword>
<gene>
    <name evidence="6" type="primary">FASTKD5</name>
</gene>
<keyword evidence="5" id="KW-1185">Reference proteome</keyword>
<dbReference type="InterPro" id="IPR013584">
    <property type="entry name" value="RAP"/>
</dbReference>
<dbReference type="RefSeq" id="XP_015280593.1">
    <property type="nucleotide sequence ID" value="XM_015425107.1"/>
</dbReference>
<evidence type="ECO:0000313" key="6">
    <source>
        <dbReference type="RefSeq" id="XP_015280593.1"/>
    </source>
</evidence>
<evidence type="ECO:0000256" key="2">
    <source>
        <dbReference type="ARBA" id="ARBA00023128"/>
    </source>
</evidence>
<feature type="compositionally biased region" description="Polar residues" evidence="3">
    <location>
        <begin position="131"/>
        <end position="140"/>
    </location>
</feature>
<dbReference type="Proteomes" id="UP000694871">
    <property type="component" value="Unplaced"/>
</dbReference>
<feature type="region of interest" description="Disordered" evidence="3">
    <location>
        <begin position="119"/>
        <end position="151"/>
    </location>
</feature>
<dbReference type="PANTHER" id="PTHR21228">
    <property type="entry name" value="FAST LEU-RICH DOMAIN-CONTAINING"/>
    <property type="match status" value="1"/>
</dbReference>
<dbReference type="PANTHER" id="PTHR21228:SF70">
    <property type="entry name" value="FAST KINASE DOMAIN-CONTAINING PROTEIN 5, MITOCHONDRIAL"/>
    <property type="match status" value="1"/>
</dbReference>
<sequence>MPTRIICRRVAGRSCSVAAFCTTTKVPDKRLFFGKAEEDQSFKKAEKSSKPVVTLRLWRPSGYRVSFRPSAYTGAKCVPDEDASRGLDGGSPESDHTSIGAKQIQNAYSITCSRRLSSTKNRPLGLESSKRLSIQANSAQPRKPDLAEDGGEAADLEAHDPKEDPRAFQKQRNEYQVLSYDRHKLPQPLSEEEGSLILQDVAVSKSSLKPHAIAGHFFRLSGLPVDQHGSLKSNPRFAILCHYAVESIRLFDLPELLMVLKAFVHLAIPPNHSMLKVYESECCRRAWDMGLDRLLLVADLWRCLGRSVPRYLEIALSYVNLHWQELTLPQLVQLIYIIGEGRRAPEDFMKKLDSLVLKHLNALSLEEVGTVCLGFFKSSHGLSEHTMRKIGDKVSAQMAEMSDYALVNVLKMYRYTHVDHLEFLKQLGTVVPPRIPAIGTQGVMHITLACSALHYRNERILDAVASSVPSRAAYCRSKDVAKFLWSFGCLNYEPPNVEEFYTCLEKQLRTKLHEFQKFPVHLLTSLLALAFAKRFPKDLIDCALSPKFLKLIGDGKLDLKKDLFTLDGTVEIECPDYTGSRLALQLKQEVTEVLWNSAKKDICTKPEVKEALSLLEDMLGGPRYIKHHMVLPHTRSADLELRLDPERKPLPFHTEAAAVKLELKEDGISLTDDLMHQLLKGRSPNPSPVGSIGSKDGPCLQKRPVQEEESLSTWDHFAFSDGVPLTGTILKALTKSKTSYEVPDSKLKEQHLEGTKLAIQVSNRNQYSYHSKHLLGLHHLKRRQLRQIGYTVVELPFWEWFPLLRRSRSEKLSYLHHKIFDSVL</sequence>
<dbReference type="GO" id="GO:0016301">
    <property type="term" value="F:kinase activity"/>
    <property type="evidence" value="ECO:0007669"/>
    <property type="project" value="UniProtKB-KW"/>
</dbReference>
<proteinExistence type="predicted"/>
<reference evidence="6" key="1">
    <citation type="submission" date="2025-08" db="UniProtKB">
        <authorList>
            <consortium name="RefSeq"/>
        </authorList>
    </citation>
    <scope>IDENTIFICATION</scope>
</reference>
<keyword evidence="6" id="KW-0808">Transferase</keyword>
<dbReference type="Pfam" id="PF06743">
    <property type="entry name" value="FAST_1"/>
    <property type="match status" value="1"/>
</dbReference>
<feature type="domain" description="RAP" evidence="4">
    <location>
        <begin position="757"/>
        <end position="817"/>
    </location>
</feature>
<dbReference type="SMART" id="SM00952">
    <property type="entry name" value="RAP"/>
    <property type="match status" value="1"/>
</dbReference>
<evidence type="ECO:0000256" key="3">
    <source>
        <dbReference type="SAM" id="MobiDB-lite"/>
    </source>
</evidence>
<dbReference type="InterPro" id="IPR050870">
    <property type="entry name" value="FAST_kinase"/>
</dbReference>
<dbReference type="InterPro" id="IPR010622">
    <property type="entry name" value="FAST_Leu-rich"/>
</dbReference>
<evidence type="ECO:0000313" key="5">
    <source>
        <dbReference type="Proteomes" id="UP000694871"/>
    </source>
</evidence>
<name>A0ABM1L3Q6_GEKJA</name>
<dbReference type="InterPro" id="IPR013579">
    <property type="entry name" value="FAST_2"/>
</dbReference>
<protein>
    <submittedName>
        <fullName evidence="6">FAST kinase domain-containing protein 5</fullName>
    </submittedName>
</protein>
<evidence type="ECO:0000256" key="1">
    <source>
        <dbReference type="ARBA" id="ARBA00004173"/>
    </source>
</evidence>